<dbReference type="InterPro" id="IPR003018">
    <property type="entry name" value="GAF"/>
</dbReference>
<feature type="coiled-coil region" evidence="1">
    <location>
        <begin position="117"/>
        <end position="155"/>
    </location>
</feature>
<dbReference type="InterPro" id="IPR000014">
    <property type="entry name" value="PAS"/>
</dbReference>
<dbReference type="SMART" id="SM00091">
    <property type="entry name" value="PAS"/>
    <property type="match status" value="7"/>
</dbReference>
<sequence length="1301" mass="148559">MHNPLDPSSDSLSLQERQIRALFEHSLDAIAIADDSGRYIDVNPAACQLFGRSRSQLIGSSIAEFIEPDLNFEQVWQRFQDERQERGELRLIRADGSIRKVEYSACANFLPHQHLSILRDITERKRAEAEIQALNQQLEQRVQARTQELHAVNQALRVEIQERQKVESALRESQYRLQSVLSSIEGMVWSIGVAPPEILYLNLTSEQIYGYSVEALSANPNLWLEAIHPGDRAWVEKAIANLASGDRESQTLEYRILRSDRQIRWLQDRLHAIRDRQGQITRIDRIATDITPLKQAEAALRQSEATNRAIIEAIPDLVFCLDRQGTYLTIQANAEDRLVNPEQTSVGNTICDTLPSTLAQQRLKYIHQALETQQIQIYEYSLQLRGEIRHEEARIVPMENEQVLVMVRDITAQQTALRDRLAAEASLLEERQLFFKGPIVIFKWQAAEGWPVEYVSPNISEELGYSPSDFQQGHLKFADLVHPEDVERVKQEVQDYTFTDTRFFQQSYRLRLANGEYCWLDDYTTPIFRADGTVSHYLGYVQNVTHRHQAAEALQKSETQLRLLTDTLPVCISYTDRNLRYQFVNRTYEQWFGYRREEICGCTLQEIIGLPAFGAIQSYVERVLAGETVFYEAQVPYRLGGQRYVAAILVPDLDERQSQVQGYYALISDISERKRTEAELEQTRNFLQLVLDHLPLAVYAKEAQELRFVLWNAAATELLGYSASEALGQTDADLFPPQQVESCTNSDLQALSQQQAIEIPQEQVWTKQGELKIIRNKKVGIYDLNGEPKYAIGFAEDITQQQAALRERQQAEMALQESEARFRAIFEQAGIGIVVSTLEGRLIQMNQRFCDLIGCQHSSEAPLYYQELTTPEDIQREQPQWEALLSGEISTYTIEKTYYHRQRGDCRFVNVSVSSIRNGEDRLLYVLALVEDITERKQTEAALRQQAEQEYLISGITNRIRRSLNLQEILQTTVVEIRSSLNADRALIFCLYPDGTGSIIAESVLPAYPVTRHMSWTNECFPSECYEYYRQGYTRIVCDPSRDEWASCIAEFMTMTGVKSKIVAPITQLSEDGSVRVWGLLIVHACAVSRIWQETEADLLSKISDQLAIAIQQAELCEKLQLANQELNRLASMDGLTQIANRRHFDTSLAQEWQRLGREQLPLSLILCDIDYFKFYNDYYGHPAGDRCLQQVSQALQRAVLRPADLVARYGGEEFVAILPNTDCEGAMRVAQRIQDAIALLNLPHCCSPVSDRITVSLGIASQIPRPHTSPDTLIAQADLALYKAKMQGRDRYCINETSLG</sequence>
<dbReference type="InterPro" id="IPR043128">
    <property type="entry name" value="Rev_trsase/Diguanyl_cyclase"/>
</dbReference>
<feature type="domain" description="PAS" evidence="3">
    <location>
        <begin position="173"/>
        <end position="246"/>
    </location>
</feature>
<dbReference type="InterPro" id="IPR052155">
    <property type="entry name" value="Biofilm_reg_signaling"/>
</dbReference>
<organism evidence="6">
    <name type="scientific">Desertifilum tharense IPPAS B-1220</name>
    <dbReference type="NCBI Taxonomy" id="1781255"/>
    <lineage>
        <taxon>Bacteria</taxon>
        <taxon>Bacillati</taxon>
        <taxon>Cyanobacteriota</taxon>
        <taxon>Cyanophyceae</taxon>
        <taxon>Desertifilales</taxon>
        <taxon>Desertifilaceae</taxon>
        <taxon>Desertifilum</taxon>
    </lineage>
</organism>
<dbReference type="Pfam" id="PF08447">
    <property type="entry name" value="PAS_3"/>
    <property type="match status" value="2"/>
</dbReference>
<dbReference type="Pfam" id="PF00989">
    <property type="entry name" value="PAS"/>
    <property type="match status" value="1"/>
</dbReference>
<dbReference type="InterPro" id="IPR013656">
    <property type="entry name" value="PAS_4"/>
</dbReference>
<feature type="domain" description="Phytochrome chromophore attachment site" evidence="2">
    <location>
        <begin position="965"/>
        <end position="1106"/>
    </location>
</feature>
<feature type="domain" description="PAC" evidence="4">
    <location>
        <begin position="629"/>
        <end position="682"/>
    </location>
</feature>
<dbReference type="Pfam" id="PF00990">
    <property type="entry name" value="GGDEF"/>
    <property type="match status" value="1"/>
</dbReference>
<feature type="domain" description="PAC" evidence="4">
    <location>
        <begin position="85"/>
        <end position="133"/>
    </location>
</feature>
<evidence type="ECO:0008006" key="7">
    <source>
        <dbReference type="Google" id="ProtNLM"/>
    </source>
</evidence>
<feature type="domain" description="PAS" evidence="3">
    <location>
        <begin position="683"/>
        <end position="754"/>
    </location>
</feature>
<dbReference type="PROSITE" id="PS50112">
    <property type="entry name" value="PAS"/>
    <property type="match status" value="6"/>
</dbReference>
<evidence type="ECO:0000259" key="4">
    <source>
        <dbReference type="PROSITE" id="PS50113"/>
    </source>
</evidence>
<proteinExistence type="predicted"/>
<dbReference type="GO" id="GO:0006355">
    <property type="term" value="P:regulation of DNA-templated transcription"/>
    <property type="evidence" value="ECO:0007669"/>
    <property type="project" value="InterPro"/>
</dbReference>
<dbReference type="NCBIfam" id="TIGR00254">
    <property type="entry name" value="GGDEF"/>
    <property type="match status" value="1"/>
</dbReference>
<dbReference type="SMART" id="SM00267">
    <property type="entry name" value="GGDEF"/>
    <property type="match status" value="1"/>
</dbReference>
<dbReference type="InterPro" id="IPR035965">
    <property type="entry name" value="PAS-like_dom_sf"/>
</dbReference>
<feature type="domain" description="GGDEF" evidence="5">
    <location>
        <begin position="1161"/>
        <end position="1298"/>
    </location>
</feature>
<dbReference type="Gene3D" id="3.30.70.270">
    <property type="match status" value="1"/>
</dbReference>
<dbReference type="PROSITE" id="PS50046">
    <property type="entry name" value="PHYTOCHROME_2"/>
    <property type="match status" value="1"/>
</dbReference>
<dbReference type="Gene3D" id="3.30.450.40">
    <property type="match status" value="2"/>
</dbReference>
<protein>
    <recommendedName>
        <fullName evidence="7">Diguanylate cyclase</fullName>
    </recommendedName>
</protein>
<feature type="domain" description="PAC" evidence="4">
    <location>
        <begin position="755"/>
        <end position="810"/>
    </location>
</feature>
<dbReference type="EMBL" id="MJGC01000037">
    <property type="protein sequence ID" value="OEJ76505.1"/>
    <property type="molecule type" value="Genomic_DNA"/>
</dbReference>
<feature type="domain" description="PAC" evidence="4">
    <location>
        <begin position="250"/>
        <end position="302"/>
    </location>
</feature>
<dbReference type="InterPro" id="IPR000160">
    <property type="entry name" value="GGDEF_dom"/>
</dbReference>
<comment type="caution">
    <text evidence="6">The sequence shown here is derived from an EMBL/GenBank/DDBJ whole genome shotgun (WGS) entry which is preliminary data.</text>
</comment>
<accession>A0A1E5QPA9</accession>
<dbReference type="InterPro" id="IPR013655">
    <property type="entry name" value="PAS_fold_3"/>
</dbReference>
<dbReference type="Pfam" id="PF01590">
    <property type="entry name" value="GAF"/>
    <property type="match status" value="1"/>
</dbReference>
<feature type="domain" description="PAC" evidence="4">
    <location>
        <begin position="504"/>
        <end position="556"/>
    </location>
</feature>
<dbReference type="PANTHER" id="PTHR44757:SF2">
    <property type="entry name" value="BIOFILM ARCHITECTURE MAINTENANCE PROTEIN MBAA"/>
    <property type="match status" value="1"/>
</dbReference>
<keyword evidence="1" id="KW-0175">Coiled coil</keyword>
<dbReference type="InterPro" id="IPR029787">
    <property type="entry name" value="Nucleotide_cyclase"/>
</dbReference>
<dbReference type="PANTHER" id="PTHR44757">
    <property type="entry name" value="DIGUANYLATE CYCLASE DGCP"/>
    <property type="match status" value="1"/>
</dbReference>
<evidence type="ECO:0000256" key="1">
    <source>
        <dbReference type="SAM" id="Coils"/>
    </source>
</evidence>
<dbReference type="SUPFAM" id="SSF55073">
    <property type="entry name" value="Nucleotide cyclase"/>
    <property type="match status" value="1"/>
</dbReference>
<dbReference type="SUPFAM" id="SSF55781">
    <property type="entry name" value="GAF domain-like"/>
    <property type="match status" value="1"/>
</dbReference>
<dbReference type="InterPro" id="IPR029016">
    <property type="entry name" value="GAF-like_dom_sf"/>
</dbReference>
<name>A0A1E5QPA9_9CYAN</name>
<dbReference type="RefSeq" id="WP_069965858.1">
    <property type="nucleotide sequence ID" value="NZ_CM124774.1"/>
</dbReference>
<dbReference type="CDD" id="cd00130">
    <property type="entry name" value="PAS"/>
    <property type="match status" value="6"/>
</dbReference>
<dbReference type="OrthoDB" id="9759607at2"/>
<feature type="domain" description="PAS" evidence="3">
    <location>
        <begin position="447"/>
        <end position="500"/>
    </location>
</feature>
<dbReference type="STRING" id="1781255.BH720_03935"/>
<dbReference type="SMART" id="SM00086">
    <property type="entry name" value="PAC"/>
    <property type="match status" value="7"/>
</dbReference>
<dbReference type="InterPro" id="IPR016132">
    <property type="entry name" value="Phyto_chromo_attachment"/>
</dbReference>
<evidence type="ECO:0000259" key="3">
    <source>
        <dbReference type="PROSITE" id="PS50112"/>
    </source>
</evidence>
<dbReference type="Pfam" id="PF08448">
    <property type="entry name" value="PAS_4"/>
    <property type="match status" value="4"/>
</dbReference>
<dbReference type="SMART" id="SM00065">
    <property type="entry name" value="GAF"/>
    <property type="match status" value="1"/>
</dbReference>
<dbReference type="InterPro" id="IPR001610">
    <property type="entry name" value="PAC"/>
</dbReference>
<feature type="domain" description="PAS" evidence="3">
    <location>
        <begin position="818"/>
        <end position="854"/>
    </location>
</feature>
<dbReference type="PROSITE" id="PS50887">
    <property type="entry name" value="GGDEF"/>
    <property type="match status" value="1"/>
</dbReference>
<dbReference type="FunFam" id="3.30.70.270:FF:000001">
    <property type="entry name" value="Diguanylate cyclase domain protein"/>
    <property type="match status" value="1"/>
</dbReference>
<feature type="domain" description="PAS" evidence="3">
    <location>
        <begin position="557"/>
        <end position="627"/>
    </location>
</feature>
<dbReference type="SUPFAM" id="SSF55785">
    <property type="entry name" value="PYP-like sensor domain (PAS domain)"/>
    <property type="match status" value="7"/>
</dbReference>
<gene>
    <name evidence="6" type="ORF">BH720_03935</name>
</gene>
<evidence type="ECO:0000259" key="5">
    <source>
        <dbReference type="PROSITE" id="PS50887"/>
    </source>
</evidence>
<evidence type="ECO:0000259" key="2">
    <source>
        <dbReference type="PROSITE" id="PS50046"/>
    </source>
</evidence>
<dbReference type="NCBIfam" id="TIGR00229">
    <property type="entry name" value="sensory_box"/>
    <property type="match status" value="6"/>
</dbReference>
<dbReference type="CDD" id="cd01949">
    <property type="entry name" value="GGDEF"/>
    <property type="match status" value="1"/>
</dbReference>
<reference evidence="6" key="1">
    <citation type="submission" date="2016-09" db="EMBL/GenBank/DDBJ databases">
        <title>Draft genome of thermotolerant cyanobacterium Desertifilum sp. strain IPPAS B-1220.</title>
        <authorList>
            <person name="Sinetova M.A."/>
            <person name="Bolakhan K."/>
            <person name="Zayadan B.K."/>
            <person name="Mironov K.S."/>
            <person name="Ustinova V."/>
            <person name="Kupriyanova E.V."/>
            <person name="Sidorov R.A."/>
            <person name="Skrypnik A.N."/>
            <person name="Gogoleva N.E."/>
            <person name="Gogolev Y.V."/>
            <person name="Los D.A."/>
        </authorList>
    </citation>
    <scope>NUCLEOTIDE SEQUENCE [LARGE SCALE GENOMIC DNA]</scope>
    <source>
        <strain evidence="6">IPPAS B-1220</strain>
    </source>
</reference>
<evidence type="ECO:0000313" key="6">
    <source>
        <dbReference type="EMBL" id="OEJ76505.1"/>
    </source>
</evidence>
<dbReference type="PROSITE" id="PS50113">
    <property type="entry name" value="PAC"/>
    <property type="match status" value="6"/>
</dbReference>
<feature type="domain" description="PAC" evidence="4">
    <location>
        <begin position="892"/>
        <end position="945"/>
    </location>
</feature>
<dbReference type="Gene3D" id="3.30.450.20">
    <property type="entry name" value="PAS domain"/>
    <property type="match status" value="7"/>
</dbReference>
<feature type="domain" description="PAS" evidence="3">
    <location>
        <begin position="15"/>
        <end position="69"/>
    </location>
</feature>
<dbReference type="InterPro" id="IPR013767">
    <property type="entry name" value="PAS_fold"/>
</dbReference>
<dbReference type="InterPro" id="IPR000700">
    <property type="entry name" value="PAS-assoc_C"/>
</dbReference>